<keyword evidence="2" id="KW-0472">Membrane</keyword>
<evidence type="ECO:0000256" key="2">
    <source>
        <dbReference type="SAM" id="Phobius"/>
    </source>
</evidence>
<organism evidence="3 4">
    <name type="scientific">Mucilaginibacter ginsenosidivorans</name>
    <dbReference type="NCBI Taxonomy" id="398053"/>
    <lineage>
        <taxon>Bacteria</taxon>
        <taxon>Pseudomonadati</taxon>
        <taxon>Bacteroidota</taxon>
        <taxon>Sphingobacteriia</taxon>
        <taxon>Sphingobacteriales</taxon>
        <taxon>Sphingobacteriaceae</taxon>
        <taxon>Mucilaginibacter</taxon>
    </lineage>
</organism>
<dbReference type="KEGG" id="mgin:FRZ54_04605"/>
<feature type="compositionally biased region" description="Basic and acidic residues" evidence="1">
    <location>
        <begin position="31"/>
        <end position="41"/>
    </location>
</feature>
<keyword evidence="2" id="KW-1133">Transmembrane helix</keyword>
<keyword evidence="4" id="KW-1185">Reference proteome</keyword>
<sequence>MTLPFAFVFIGLFMLGAIILIIRQAKGKKEVDDSAAKRKDSPQGPVDTSAAERRAKAPLKNS</sequence>
<dbReference type="EMBL" id="CP042436">
    <property type="protein sequence ID" value="QEC61893.1"/>
    <property type="molecule type" value="Genomic_DNA"/>
</dbReference>
<protein>
    <submittedName>
        <fullName evidence="3">Uncharacterized protein</fullName>
    </submittedName>
</protein>
<reference evidence="3 4" key="1">
    <citation type="journal article" date="2017" name="Curr. Microbiol.">
        <title>Mucilaginibacter ginsenosidivorans sp. nov., Isolated from Soil of Ginseng Field.</title>
        <authorList>
            <person name="Kim M.M."/>
            <person name="Siddiqi M.Z."/>
            <person name="Im W.T."/>
        </authorList>
    </citation>
    <scope>NUCLEOTIDE SEQUENCE [LARGE SCALE GENOMIC DNA]</scope>
    <source>
        <strain evidence="3 4">Gsoil 3017</strain>
    </source>
</reference>
<gene>
    <name evidence="3" type="ORF">FRZ54_04605</name>
</gene>
<dbReference type="RefSeq" id="WP_147030470.1">
    <property type="nucleotide sequence ID" value="NZ_CP042436.1"/>
</dbReference>
<evidence type="ECO:0000313" key="4">
    <source>
        <dbReference type="Proteomes" id="UP000321479"/>
    </source>
</evidence>
<feature type="transmembrane region" description="Helical" evidence="2">
    <location>
        <begin position="6"/>
        <end position="22"/>
    </location>
</feature>
<name>A0A5B8USH1_9SPHI</name>
<keyword evidence="2" id="KW-0812">Transmembrane</keyword>
<feature type="region of interest" description="Disordered" evidence="1">
    <location>
        <begin position="31"/>
        <end position="62"/>
    </location>
</feature>
<dbReference type="AlphaFoldDB" id="A0A5B8USH1"/>
<evidence type="ECO:0000313" key="3">
    <source>
        <dbReference type="EMBL" id="QEC61893.1"/>
    </source>
</evidence>
<accession>A0A5B8USH1</accession>
<proteinExistence type="predicted"/>
<evidence type="ECO:0000256" key="1">
    <source>
        <dbReference type="SAM" id="MobiDB-lite"/>
    </source>
</evidence>
<dbReference type="Proteomes" id="UP000321479">
    <property type="component" value="Chromosome"/>
</dbReference>